<accession>A0ABR7EWI7</accession>
<dbReference type="SMART" id="SM00347">
    <property type="entry name" value="HTH_MARR"/>
    <property type="match status" value="1"/>
</dbReference>
<dbReference type="InterPro" id="IPR036390">
    <property type="entry name" value="WH_DNA-bd_sf"/>
</dbReference>
<evidence type="ECO:0000256" key="1">
    <source>
        <dbReference type="ARBA" id="ARBA00023015"/>
    </source>
</evidence>
<sequence length="150" mass="17128">MDDRFEKLTTNVAQIHKSIQKIKKIYMQSQGLKSTHVMCLYYLSDHPDGLTAAGLCELCKEDKAGISRILNDLENRNFIAYEATGATHRYRSRAHLTDAGMACAREMRSFISHALEEASKDIAEPQRKIFYKTLFTIADNLEHLSQELCK</sequence>
<dbReference type="PROSITE" id="PS50995">
    <property type="entry name" value="HTH_MARR_2"/>
    <property type="match status" value="1"/>
</dbReference>
<evidence type="ECO:0000256" key="2">
    <source>
        <dbReference type="ARBA" id="ARBA00023125"/>
    </source>
</evidence>
<comment type="caution">
    <text evidence="5">The sequence shown here is derived from an EMBL/GenBank/DDBJ whole genome shotgun (WGS) entry which is preliminary data.</text>
</comment>
<keyword evidence="3" id="KW-0804">Transcription</keyword>
<dbReference type="PANTHER" id="PTHR42756:SF1">
    <property type="entry name" value="TRANSCRIPTIONAL REPRESSOR OF EMRAB OPERON"/>
    <property type="match status" value="1"/>
</dbReference>
<gene>
    <name evidence="5" type="ORF">H8S07_10675</name>
</gene>
<protein>
    <submittedName>
        <fullName evidence="5">MarR family transcriptional regulator</fullName>
    </submittedName>
</protein>
<dbReference type="SUPFAM" id="SSF46785">
    <property type="entry name" value="Winged helix' DNA-binding domain"/>
    <property type="match status" value="1"/>
</dbReference>
<proteinExistence type="predicted"/>
<dbReference type="Proteomes" id="UP000647235">
    <property type="component" value="Unassembled WGS sequence"/>
</dbReference>
<dbReference type="EMBL" id="JACOOY010000014">
    <property type="protein sequence ID" value="MBC5665721.1"/>
    <property type="molecule type" value="Genomic_DNA"/>
</dbReference>
<keyword evidence="1" id="KW-0805">Transcription regulation</keyword>
<dbReference type="PANTHER" id="PTHR42756">
    <property type="entry name" value="TRANSCRIPTIONAL REGULATOR, MARR"/>
    <property type="match status" value="1"/>
</dbReference>
<dbReference type="Pfam" id="PF12802">
    <property type="entry name" value="MarR_2"/>
    <property type="match status" value="1"/>
</dbReference>
<evidence type="ECO:0000313" key="5">
    <source>
        <dbReference type="EMBL" id="MBC5665721.1"/>
    </source>
</evidence>
<dbReference type="Gene3D" id="1.10.10.10">
    <property type="entry name" value="Winged helix-like DNA-binding domain superfamily/Winged helix DNA-binding domain"/>
    <property type="match status" value="1"/>
</dbReference>
<keyword evidence="6" id="KW-1185">Reference proteome</keyword>
<dbReference type="InterPro" id="IPR036388">
    <property type="entry name" value="WH-like_DNA-bd_sf"/>
</dbReference>
<name>A0ABR7EWI7_9FIRM</name>
<evidence type="ECO:0000313" key="6">
    <source>
        <dbReference type="Proteomes" id="UP000647235"/>
    </source>
</evidence>
<dbReference type="RefSeq" id="WP_118659477.1">
    <property type="nucleotide sequence ID" value="NZ_JACOOY010000014.1"/>
</dbReference>
<evidence type="ECO:0000256" key="3">
    <source>
        <dbReference type="ARBA" id="ARBA00023163"/>
    </source>
</evidence>
<feature type="domain" description="HTH marR-type" evidence="4">
    <location>
        <begin position="5"/>
        <end position="139"/>
    </location>
</feature>
<dbReference type="InterPro" id="IPR000835">
    <property type="entry name" value="HTH_MarR-typ"/>
</dbReference>
<reference evidence="5 6" key="1">
    <citation type="submission" date="2020-08" db="EMBL/GenBank/DDBJ databases">
        <title>Genome public.</title>
        <authorList>
            <person name="Liu C."/>
            <person name="Sun Q."/>
        </authorList>
    </citation>
    <scope>NUCLEOTIDE SEQUENCE [LARGE SCALE GENOMIC DNA]</scope>
    <source>
        <strain evidence="5 6">NSJ-36</strain>
    </source>
</reference>
<organism evidence="5 6">
    <name type="scientific">Dorea hominis</name>
    <dbReference type="NCBI Taxonomy" id="2763040"/>
    <lineage>
        <taxon>Bacteria</taxon>
        <taxon>Bacillati</taxon>
        <taxon>Bacillota</taxon>
        <taxon>Clostridia</taxon>
        <taxon>Lachnospirales</taxon>
        <taxon>Lachnospiraceae</taxon>
        <taxon>Dorea</taxon>
    </lineage>
</organism>
<keyword evidence="2" id="KW-0238">DNA-binding</keyword>
<evidence type="ECO:0000259" key="4">
    <source>
        <dbReference type="PROSITE" id="PS50995"/>
    </source>
</evidence>